<protein>
    <submittedName>
        <fullName evidence="1">Uncharacterized protein</fullName>
    </submittedName>
</protein>
<organism evidence="1 2">
    <name type="scientific">Amycolatopsis taiwanensis</name>
    <dbReference type="NCBI Taxonomy" id="342230"/>
    <lineage>
        <taxon>Bacteria</taxon>
        <taxon>Bacillati</taxon>
        <taxon>Actinomycetota</taxon>
        <taxon>Actinomycetes</taxon>
        <taxon>Pseudonocardiales</taxon>
        <taxon>Pseudonocardiaceae</taxon>
        <taxon>Amycolatopsis</taxon>
    </lineage>
</organism>
<gene>
    <name evidence="1" type="ORF">Atai01_67440</name>
</gene>
<dbReference type="EMBL" id="BSTI01000020">
    <property type="protein sequence ID" value="GLY70125.1"/>
    <property type="molecule type" value="Genomic_DNA"/>
</dbReference>
<keyword evidence="2" id="KW-1185">Reference proteome</keyword>
<sequence>MTVLGTSQALWIDSGGASRYDAHTRHNVEEFAGSFGDIAPIAFACTAWRLSLPPSLCPGYVRWHRRILDAACIRNEWDGTLTAQLTLVSPWPAALAWPRDWCRDRNWQNWPNLFGQFVHPTPRDIATTPYLRASLLIEAPIPFDGLPPAPDDPRHAVEETARRAVAVLVRELNELVAPIIQKLEETRQ</sequence>
<evidence type="ECO:0000313" key="2">
    <source>
        <dbReference type="Proteomes" id="UP001165136"/>
    </source>
</evidence>
<dbReference type="AlphaFoldDB" id="A0A9W6R8B7"/>
<name>A0A9W6R8B7_9PSEU</name>
<accession>A0A9W6R8B7</accession>
<proteinExistence type="predicted"/>
<reference evidence="1" key="1">
    <citation type="submission" date="2023-03" db="EMBL/GenBank/DDBJ databases">
        <title>Amycolatopsis taiwanensis NBRC 103393.</title>
        <authorList>
            <person name="Ichikawa N."/>
            <person name="Sato H."/>
            <person name="Tonouchi N."/>
        </authorList>
    </citation>
    <scope>NUCLEOTIDE SEQUENCE</scope>
    <source>
        <strain evidence="1">NBRC 103393</strain>
    </source>
</reference>
<dbReference type="Proteomes" id="UP001165136">
    <property type="component" value="Unassembled WGS sequence"/>
</dbReference>
<comment type="caution">
    <text evidence="1">The sequence shown here is derived from an EMBL/GenBank/DDBJ whole genome shotgun (WGS) entry which is preliminary data.</text>
</comment>
<evidence type="ECO:0000313" key="1">
    <source>
        <dbReference type="EMBL" id="GLY70125.1"/>
    </source>
</evidence>